<evidence type="ECO:0000256" key="1">
    <source>
        <dbReference type="ARBA" id="ARBA00004651"/>
    </source>
</evidence>
<dbReference type="SUPFAM" id="SSF103481">
    <property type="entry name" value="Multidrug resistance efflux transporter EmrE"/>
    <property type="match status" value="1"/>
</dbReference>
<dbReference type="InterPro" id="IPR037185">
    <property type="entry name" value="EmrE-like"/>
</dbReference>
<evidence type="ECO:0000256" key="6">
    <source>
        <dbReference type="SAM" id="Phobius"/>
    </source>
</evidence>
<gene>
    <name evidence="7" type="ORF">A2462_01890</name>
</gene>
<reference evidence="7 8" key="1">
    <citation type="journal article" date="2016" name="Nat. Commun.">
        <title>Thousands of microbial genomes shed light on interconnected biogeochemical processes in an aquifer system.</title>
        <authorList>
            <person name="Anantharaman K."/>
            <person name="Brown C.T."/>
            <person name="Hug L.A."/>
            <person name="Sharon I."/>
            <person name="Castelle C.J."/>
            <person name="Probst A.J."/>
            <person name="Thomas B.C."/>
            <person name="Singh A."/>
            <person name="Wilkins M.J."/>
            <person name="Karaoz U."/>
            <person name="Brodie E.L."/>
            <person name="Williams K.H."/>
            <person name="Hubbard S.S."/>
            <person name="Banfield J.F."/>
        </authorList>
    </citation>
    <scope>NUCLEOTIDE SEQUENCE [LARGE SCALE GENOMIC DNA]</scope>
</reference>
<dbReference type="PANTHER" id="PTHR30561">
    <property type="entry name" value="SMR FAMILY PROTON-DEPENDENT DRUG EFFLUX TRANSPORTER SUGE"/>
    <property type="match status" value="1"/>
</dbReference>
<feature type="transmembrane region" description="Helical" evidence="6">
    <location>
        <begin position="78"/>
        <end position="98"/>
    </location>
</feature>
<accession>A0A1F4TMA6</accession>
<evidence type="ECO:0000256" key="5">
    <source>
        <dbReference type="ARBA" id="ARBA00023136"/>
    </source>
</evidence>
<dbReference type="EMBL" id="MEUI01000027">
    <property type="protein sequence ID" value="OGC33826.1"/>
    <property type="molecule type" value="Genomic_DNA"/>
</dbReference>
<dbReference type="Gene3D" id="1.10.3730.20">
    <property type="match status" value="1"/>
</dbReference>
<keyword evidence="4 6" id="KW-1133">Transmembrane helix</keyword>
<dbReference type="GO" id="GO:0022857">
    <property type="term" value="F:transmembrane transporter activity"/>
    <property type="evidence" value="ECO:0007669"/>
    <property type="project" value="InterPro"/>
</dbReference>
<evidence type="ECO:0000313" key="8">
    <source>
        <dbReference type="Proteomes" id="UP000177309"/>
    </source>
</evidence>
<dbReference type="AlphaFoldDB" id="A0A1F4TMA6"/>
<name>A0A1F4TMA6_UNCSA</name>
<evidence type="ECO:0000256" key="4">
    <source>
        <dbReference type="ARBA" id="ARBA00022989"/>
    </source>
</evidence>
<keyword evidence="3 6" id="KW-0812">Transmembrane</keyword>
<feature type="transmembrane region" description="Helical" evidence="6">
    <location>
        <begin position="47"/>
        <end position="71"/>
    </location>
</feature>
<dbReference type="GO" id="GO:0005886">
    <property type="term" value="C:plasma membrane"/>
    <property type="evidence" value="ECO:0007669"/>
    <property type="project" value="UniProtKB-SubCell"/>
</dbReference>
<comment type="caution">
    <text evidence="7">The sequence shown here is derived from an EMBL/GenBank/DDBJ whole genome shotgun (WGS) entry which is preliminary data.</text>
</comment>
<dbReference type="PANTHER" id="PTHR30561:SF9">
    <property type="entry name" value="4-AMINO-4-DEOXY-L-ARABINOSE-PHOSPHOUNDECAPRENOL FLIPPASE SUBUNIT ARNF-RELATED"/>
    <property type="match status" value="1"/>
</dbReference>
<dbReference type="Proteomes" id="UP000177309">
    <property type="component" value="Unassembled WGS sequence"/>
</dbReference>
<feature type="transmembrane region" description="Helical" evidence="6">
    <location>
        <begin position="104"/>
        <end position="122"/>
    </location>
</feature>
<evidence type="ECO:0000256" key="3">
    <source>
        <dbReference type="ARBA" id="ARBA00022692"/>
    </source>
</evidence>
<protein>
    <submittedName>
        <fullName evidence="7">Uncharacterized protein</fullName>
    </submittedName>
</protein>
<comment type="subcellular location">
    <subcellularLocation>
        <location evidence="1">Cell membrane</location>
        <topology evidence="1">Multi-pass membrane protein</topology>
    </subcellularLocation>
</comment>
<keyword evidence="5 6" id="KW-0472">Membrane</keyword>
<dbReference type="InterPro" id="IPR000390">
    <property type="entry name" value="Small_drug/metabolite_transptr"/>
</dbReference>
<organism evidence="7 8">
    <name type="scientific">candidate division WOR-1 bacterium RIFOXYC2_FULL_41_25</name>
    <dbReference type="NCBI Taxonomy" id="1802586"/>
    <lineage>
        <taxon>Bacteria</taxon>
        <taxon>Bacillati</taxon>
        <taxon>Saganbacteria</taxon>
    </lineage>
</organism>
<keyword evidence="2" id="KW-1003">Cell membrane</keyword>
<evidence type="ECO:0000256" key="2">
    <source>
        <dbReference type="ARBA" id="ARBA00022475"/>
    </source>
</evidence>
<sequence>MRLLFFLIIIYSLILGSSQVALKSGINQLGKLNSKHLSDIWPIFLQALTSWPIMIGILFMVLSFFLWFYILSLFKLSLVFPLSSITFVVTVIMAAIFLGEGLTICNVIGTLVICAGVFILLLRV</sequence>
<proteinExistence type="predicted"/>
<evidence type="ECO:0000313" key="7">
    <source>
        <dbReference type="EMBL" id="OGC33826.1"/>
    </source>
</evidence>